<dbReference type="Proteomes" id="UP000177010">
    <property type="component" value="Unassembled WGS sequence"/>
</dbReference>
<sequence>MSREIKFRAWDKKKHLIYGNVGVFPHKYVDHDGNTHEETSYSVDQNYTEKGLDFGGERSFYLEQYIGLHDKYDKAIYENDIIRFTEEDTASFVGPVEYMADDDYPAFDIPDKYIPTGWGFETNVISYGVARGIIEVIGNVHENLDLLEANK</sequence>
<dbReference type="RefSeq" id="WP_070367848.1">
    <property type="nucleotide sequence ID" value="NZ_JAZHVW010000002.1"/>
</dbReference>
<dbReference type="STRING" id="481719.LASUN_13250"/>
<dbReference type="InterPro" id="IPR023385">
    <property type="entry name" value="YopX-like_C"/>
</dbReference>
<dbReference type="Pfam" id="PF09643">
    <property type="entry name" value="YopX"/>
    <property type="match status" value="1"/>
</dbReference>
<name>A0A1E7XCD5_9LACO</name>
<evidence type="ECO:0000313" key="3">
    <source>
        <dbReference type="Proteomes" id="UP000177010"/>
    </source>
</evidence>
<dbReference type="AlphaFoldDB" id="A0A1E7XCD5"/>
<dbReference type="InterPro" id="IPR019096">
    <property type="entry name" value="YopX_protein"/>
</dbReference>
<dbReference type="SUPFAM" id="SSF159006">
    <property type="entry name" value="YopX-like"/>
    <property type="match status" value="1"/>
</dbReference>
<accession>A0A1E7XCD5</accession>
<dbReference type="EMBL" id="MIQE01000012">
    <property type="protein sequence ID" value="OFA10775.1"/>
    <property type="molecule type" value="Genomic_DNA"/>
</dbReference>
<proteinExistence type="predicted"/>
<evidence type="ECO:0000313" key="2">
    <source>
        <dbReference type="EMBL" id="OFA10775.1"/>
    </source>
</evidence>
<dbReference type="NCBIfam" id="TIGR01671">
    <property type="entry name" value="phage_TIGR01671"/>
    <property type="match status" value="1"/>
</dbReference>
<dbReference type="Gene3D" id="2.30.30.290">
    <property type="entry name" value="YopX-like domains"/>
    <property type="match status" value="1"/>
</dbReference>
<reference evidence="2 3" key="1">
    <citation type="submission" date="2016-09" db="EMBL/GenBank/DDBJ databases">
        <title>Genome Sequence of Lactobacillus sunkii Strain CG01.</title>
        <authorList>
            <person name="Poehlein A."/>
            <person name="Gabris C."/>
            <person name="Bengelsdorf F.R."/>
            <person name="Duerre P."/>
            <person name="Daniel R."/>
        </authorList>
    </citation>
    <scope>NUCLEOTIDE SEQUENCE [LARGE SCALE GENOMIC DNA]</scope>
    <source>
        <strain evidence="2 3">CG_D</strain>
    </source>
</reference>
<feature type="domain" description="YopX protein" evidence="1">
    <location>
        <begin position="6"/>
        <end position="148"/>
    </location>
</feature>
<gene>
    <name evidence="2" type="ORF">LASUN_13250</name>
</gene>
<organism evidence="2 3">
    <name type="scientific">Lentilactobacillus sunkii</name>
    <dbReference type="NCBI Taxonomy" id="481719"/>
    <lineage>
        <taxon>Bacteria</taxon>
        <taxon>Bacillati</taxon>
        <taxon>Bacillota</taxon>
        <taxon>Bacilli</taxon>
        <taxon>Lactobacillales</taxon>
        <taxon>Lactobacillaceae</taxon>
        <taxon>Lentilactobacillus</taxon>
    </lineage>
</organism>
<dbReference type="InterPro" id="IPR010024">
    <property type="entry name" value="CHP16711"/>
</dbReference>
<protein>
    <submittedName>
        <fullName evidence="2">YopX protein</fullName>
    </submittedName>
</protein>
<comment type="caution">
    <text evidence="2">The sequence shown here is derived from an EMBL/GenBank/DDBJ whole genome shotgun (WGS) entry which is preliminary data.</text>
</comment>
<evidence type="ECO:0000259" key="1">
    <source>
        <dbReference type="Pfam" id="PF09643"/>
    </source>
</evidence>